<organism evidence="6 7">
    <name type="scientific">Candidatus Enterococcus avicola</name>
    <dbReference type="NCBI Taxonomy" id="2838561"/>
    <lineage>
        <taxon>Bacteria</taxon>
        <taxon>Bacillati</taxon>
        <taxon>Bacillota</taxon>
        <taxon>Bacilli</taxon>
        <taxon>Lactobacillales</taxon>
        <taxon>Enterococcaceae</taxon>
        <taxon>Enterococcus</taxon>
    </lineage>
</organism>
<evidence type="ECO:0000256" key="4">
    <source>
        <dbReference type="RuleBase" id="RU004514"/>
    </source>
</evidence>
<evidence type="ECO:0000256" key="1">
    <source>
        <dbReference type="ARBA" id="ARBA00022898"/>
    </source>
</evidence>
<dbReference type="FunFam" id="3.20.20.10:FF:000011">
    <property type="entry name" value="Pyridoxal phosphate homeostasis protein"/>
    <property type="match status" value="1"/>
</dbReference>
<dbReference type="Gene3D" id="3.20.20.10">
    <property type="entry name" value="Alanine racemase"/>
    <property type="match status" value="1"/>
</dbReference>
<dbReference type="PROSITE" id="PS01211">
    <property type="entry name" value="UPF0001"/>
    <property type="match status" value="1"/>
</dbReference>
<feature type="modified residue" description="N6-(pyridoxal phosphate)lysine" evidence="2 3">
    <location>
        <position position="34"/>
    </location>
</feature>
<comment type="similarity">
    <text evidence="2 4">Belongs to the pyridoxal phosphate-binding protein YggS/PROSC family.</text>
</comment>
<comment type="function">
    <text evidence="2">Pyridoxal 5'-phosphate (PLP)-binding protein, which is involved in PLP homeostasis.</text>
</comment>
<dbReference type="PANTHER" id="PTHR10146:SF14">
    <property type="entry name" value="PYRIDOXAL PHOSPHATE HOMEOSTASIS PROTEIN"/>
    <property type="match status" value="1"/>
</dbReference>
<reference evidence="6" key="2">
    <citation type="submission" date="2021-04" db="EMBL/GenBank/DDBJ databases">
        <authorList>
            <person name="Gilroy R."/>
        </authorList>
    </citation>
    <scope>NUCLEOTIDE SEQUENCE</scope>
    <source>
        <strain evidence="6">CHK172-16539</strain>
    </source>
</reference>
<evidence type="ECO:0000313" key="6">
    <source>
        <dbReference type="EMBL" id="HIZ53517.1"/>
    </source>
</evidence>
<dbReference type="EMBL" id="DXBN01000139">
    <property type="protein sequence ID" value="HIZ53517.1"/>
    <property type="molecule type" value="Genomic_DNA"/>
</dbReference>
<dbReference type="CDD" id="cd00635">
    <property type="entry name" value="PLPDE_III_YBL036c_like"/>
    <property type="match status" value="1"/>
</dbReference>
<dbReference type="SUPFAM" id="SSF51419">
    <property type="entry name" value="PLP-binding barrel"/>
    <property type="match status" value="1"/>
</dbReference>
<comment type="caution">
    <text evidence="6">The sequence shown here is derived from an EMBL/GenBank/DDBJ whole genome shotgun (WGS) entry which is preliminary data.</text>
</comment>
<sequence length="225" mass="25818">MISDNLQKVRQEIQNSCALVSRNSDEVTLVGVTKSVDSSKMKELYDLGLSVFAENRVDVLLRKQAELIDYPKIEWHFIGHLQRRKVKDVINRIDYFHALESLKLAAEIQKRANHIIRCFVEVNVSGEVSKQGLRPEEVRSFIKELANYDKIEVVGLMMMAPYDSTKEEQRAYFTQLKKLQEEIHAQNDSNEPCTQLSMGMSNDYQVAIEVGATYVRVGSALFEEE</sequence>
<dbReference type="NCBIfam" id="TIGR00044">
    <property type="entry name" value="YggS family pyridoxal phosphate-dependent enzyme"/>
    <property type="match status" value="1"/>
</dbReference>
<dbReference type="Pfam" id="PF01168">
    <property type="entry name" value="Ala_racemase_N"/>
    <property type="match status" value="1"/>
</dbReference>
<evidence type="ECO:0000313" key="7">
    <source>
        <dbReference type="Proteomes" id="UP000824063"/>
    </source>
</evidence>
<accession>A0A9D2JI21</accession>
<reference evidence="6" key="1">
    <citation type="journal article" date="2021" name="PeerJ">
        <title>Extensive microbial diversity within the chicken gut microbiome revealed by metagenomics and culture.</title>
        <authorList>
            <person name="Gilroy R."/>
            <person name="Ravi A."/>
            <person name="Getino M."/>
            <person name="Pursley I."/>
            <person name="Horton D.L."/>
            <person name="Alikhan N.F."/>
            <person name="Baker D."/>
            <person name="Gharbi K."/>
            <person name="Hall N."/>
            <person name="Watson M."/>
            <person name="Adriaenssens E.M."/>
            <person name="Foster-Nyarko E."/>
            <person name="Jarju S."/>
            <person name="Secka A."/>
            <person name="Antonio M."/>
            <person name="Oren A."/>
            <person name="Chaudhuri R.R."/>
            <person name="La Ragione R."/>
            <person name="Hildebrand F."/>
            <person name="Pallen M.J."/>
        </authorList>
    </citation>
    <scope>NUCLEOTIDE SEQUENCE</scope>
    <source>
        <strain evidence="6">CHK172-16539</strain>
    </source>
</reference>
<gene>
    <name evidence="6" type="ORF">IAA20_06210</name>
</gene>
<dbReference type="HAMAP" id="MF_02087">
    <property type="entry name" value="PLP_homeostasis"/>
    <property type="match status" value="1"/>
</dbReference>
<dbReference type="InterPro" id="IPR029066">
    <property type="entry name" value="PLP-binding_barrel"/>
</dbReference>
<dbReference type="AlphaFoldDB" id="A0A9D2JI21"/>
<feature type="domain" description="Alanine racemase N-terminal" evidence="5">
    <location>
        <begin position="29"/>
        <end position="222"/>
    </location>
</feature>
<protein>
    <recommendedName>
        <fullName evidence="2">Pyridoxal phosphate homeostasis protein</fullName>
        <shortName evidence="2">PLP homeostasis protein</shortName>
    </recommendedName>
</protein>
<comment type="cofactor">
    <cofactor evidence="3">
        <name>pyridoxal 5'-phosphate</name>
        <dbReference type="ChEBI" id="CHEBI:597326"/>
    </cofactor>
</comment>
<proteinExistence type="inferred from homology"/>
<evidence type="ECO:0000256" key="3">
    <source>
        <dbReference type="PIRSR" id="PIRSR004848-1"/>
    </source>
</evidence>
<evidence type="ECO:0000259" key="5">
    <source>
        <dbReference type="Pfam" id="PF01168"/>
    </source>
</evidence>
<dbReference type="Proteomes" id="UP000824063">
    <property type="component" value="Unassembled WGS sequence"/>
</dbReference>
<dbReference type="PIRSF" id="PIRSF004848">
    <property type="entry name" value="YBL036c_PLPDEIII"/>
    <property type="match status" value="1"/>
</dbReference>
<dbReference type="InterPro" id="IPR011078">
    <property type="entry name" value="PyrdxlP_homeostasis"/>
</dbReference>
<keyword evidence="1 2" id="KW-0663">Pyridoxal phosphate</keyword>
<name>A0A9D2JI21_9ENTE</name>
<dbReference type="PANTHER" id="PTHR10146">
    <property type="entry name" value="PROLINE SYNTHETASE CO-TRANSCRIBED BACTERIAL HOMOLOG PROTEIN"/>
    <property type="match status" value="1"/>
</dbReference>
<evidence type="ECO:0000256" key="2">
    <source>
        <dbReference type="HAMAP-Rule" id="MF_02087"/>
    </source>
</evidence>
<dbReference type="GO" id="GO:0030170">
    <property type="term" value="F:pyridoxal phosphate binding"/>
    <property type="evidence" value="ECO:0007669"/>
    <property type="project" value="UniProtKB-UniRule"/>
</dbReference>
<dbReference type="InterPro" id="IPR001608">
    <property type="entry name" value="Ala_racemase_N"/>
</dbReference>